<dbReference type="OrthoDB" id="9963382at2"/>
<comment type="caution">
    <text evidence="2">The sequence shown here is derived from an EMBL/GenBank/DDBJ whole genome shotgun (WGS) entry which is preliminary data.</text>
</comment>
<proteinExistence type="predicted"/>
<evidence type="ECO:0000313" key="2">
    <source>
        <dbReference type="EMBL" id="PSH69403.1"/>
    </source>
</evidence>
<dbReference type="Proteomes" id="UP000241444">
    <property type="component" value="Unassembled WGS sequence"/>
</dbReference>
<keyword evidence="1" id="KW-1133">Transmembrane helix</keyword>
<accession>A0A2P7BSF2</accession>
<dbReference type="AlphaFoldDB" id="A0A2P7BSF2"/>
<dbReference type="RefSeq" id="WP_106710660.1">
    <property type="nucleotide sequence ID" value="NZ_PGGO01000005.1"/>
</dbReference>
<keyword evidence="1" id="KW-0472">Membrane</keyword>
<feature type="transmembrane region" description="Helical" evidence="1">
    <location>
        <begin position="29"/>
        <end position="48"/>
    </location>
</feature>
<name>A0A2P7BSF2_9HYPH</name>
<gene>
    <name evidence="2" type="ORF">CU102_08445</name>
</gene>
<evidence type="ECO:0000313" key="3">
    <source>
        <dbReference type="Proteomes" id="UP000241444"/>
    </source>
</evidence>
<keyword evidence="1" id="KW-0812">Transmembrane</keyword>
<keyword evidence="3" id="KW-1185">Reference proteome</keyword>
<feature type="transmembrane region" description="Helical" evidence="1">
    <location>
        <begin position="68"/>
        <end position="86"/>
    </location>
</feature>
<protein>
    <submittedName>
        <fullName evidence="2">Uncharacterized protein</fullName>
    </submittedName>
</protein>
<reference evidence="3" key="1">
    <citation type="submission" date="2017-11" db="EMBL/GenBank/DDBJ databases">
        <authorList>
            <person name="Kuznetsova I."/>
            <person name="Sazanova A."/>
            <person name="Chirak E."/>
            <person name="Safronova V."/>
            <person name="Willems A."/>
        </authorList>
    </citation>
    <scope>NUCLEOTIDE SEQUENCE [LARGE SCALE GENOMIC DNA]</scope>
    <source>
        <strain evidence="3">STM 196</strain>
    </source>
</reference>
<organism evidence="2 3">
    <name type="scientific">Phyllobacterium brassicacearum</name>
    <dbReference type="NCBI Taxonomy" id="314235"/>
    <lineage>
        <taxon>Bacteria</taxon>
        <taxon>Pseudomonadati</taxon>
        <taxon>Pseudomonadota</taxon>
        <taxon>Alphaproteobacteria</taxon>
        <taxon>Hyphomicrobiales</taxon>
        <taxon>Phyllobacteriaceae</taxon>
        <taxon>Phyllobacterium</taxon>
    </lineage>
</organism>
<evidence type="ECO:0000256" key="1">
    <source>
        <dbReference type="SAM" id="Phobius"/>
    </source>
</evidence>
<dbReference type="EMBL" id="PGGO01000005">
    <property type="protein sequence ID" value="PSH69403.1"/>
    <property type="molecule type" value="Genomic_DNA"/>
</dbReference>
<sequence>MEPLLVLDQGEWLGYSCLARGAWIFTSRFLLLSAAACFWTLMLSLKLWGTVKFRGDPLLPDERRALPFLTQAVVLSIFFCSVYAATTYSRETLHLSGSVLTETGCHALQSYTEKFDLVEASIEFRNFV</sequence>